<gene>
    <name evidence="1" type="primary">ORF131105</name>
</gene>
<protein>
    <submittedName>
        <fullName evidence="1">Uncharacterized protein</fullName>
    </submittedName>
</protein>
<organism evidence="1">
    <name type="scientific">Arion vulgaris</name>
    <dbReference type="NCBI Taxonomy" id="1028688"/>
    <lineage>
        <taxon>Eukaryota</taxon>
        <taxon>Metazoa</taxon>
        <taxon>Spiralia</taxon>
        <taxon>Lophotrochozoa</taxon>
        <taxon>Mollusca</taxon>
        <taxon>Gastropoda</taxon>
        <taxon>Heterobranchia</taxon>
        <taxon>Euthyneura</taxon>
        <taxon>Panpulmonata</taxon>
        <taxon>Eupulmonata</taxon>
        <taxon>Stylommatophora</taxon>
        <taxon>Helicina</taxon>
        <taxon>Arionoidea</taxon>
        <taxon>Arionidae</taxon>
        <taxon>Arion</taxon>
    </lineage>
</organism>
<accession>A0A0B7AR09</accession>
<dbReference type="EMBL" id="HACG01035505">
    <property type="protein sequence ID" value="CEK82370.1"/>
    <property type="molecule type" value="Transcribed_RNA"/>
</dbReference>
<proteinExistence type="predicted"/>
<name>A0A0B7AR09_9EUPU</name>
<feature type="non-terminal residue" evidence="1">
    <location>
        <position position="1"/>
    </location>
</feature>
<evidence type="ECO:0000313" key="1">
    <source>
        <dbReference type="EMBL" id="CEK82370.1"/>
    </source>
</evidence>
<reference evidence="1" key="1">
    <citation type="submission" date="2014-12" db="EMBL/GenBank/DDBJ databases">
        <title>Insight into the proteome of Arion vulgaris.</title>
        <authorList>
            <person name="Aradska J."/>
            <person name="Bulat T."/>
            <person name="Smidak R."/>
            <person name="Sarate P."/>
            <person name="Gangsoo J."/>
            <person name="Sialana F."/>
            <person name="Bilban M."/>
            <person name="Lubec G."/>
        </authorList>
    </citation>
    <scope>NUCLEOTIDE SEQUENCE</scope>
    <source>
        <tissue evidence="1">Skin</tissue>
    </source>
</reference>
<dbReference type="AlphaFoldDB" id="A0A0B7AR09"/>
<sequence length="63" mass="7125">PVSRNAESYIKHEIRSSSNNPKNLMDKIHIGICPDSNPQLSEFKANILTTSKQRPPNKPHICE</sequence>